<comment type="cofactor">
    <cofactor evidence="1 11">
        <name>pyridoxal 5'-phosphate</name>
        <dbReference type="ChEBI" id="CHEBI:597326"/>
    </cofactor>
</comment>
<evidence type="ECO:0000256" key="5">
    <source>
        <dbReference type="ARBA" id="ARBA00022605"/>
    </source>
</evidence>
<evidence type="ECO:0000256" key="1">
    <source>
        <dbReference type="ARBA" id="ARBA00001933"/>
    </source>
</evidence>
<evidence type="ECO:0000256" key="3">
    <source>
        <dbReference type="ARBA" id="ARBA00009982"/>
    </source>
</evidence>
<sequence>MHTATTFAPMPDDQGFFGPYGGQLVPPHLKQAMDDINVAYAQITQRQDFQQELAELFADYVGRPSPIFHAKRLSAQLGGAQIHLKREDLNHTGAHKINHCLGEALLAKFMGKKKVIAETGAGQHGVALATACALVGIPCEIHMGQVDIAKEHPNVTKMRILGCKLVAVTRGAATLKEAVDSAFEEYLTNPSDYLYAIGSVVGPHPFPMMVRDFQSIIGREAREQFQAKHGRLPDFVAACVGGGSNAIGMFTAFLNDASVQLVGVEPAGEGVDKPGRHAATLSEGKPGAIHGMQCYVLENADGTPAAVHSIASGLDYPGVGPQHSYLKDLGRVQYQSVTDQECLHAFMTLSRVEGIIPALESAHAVAWAMRTAPTLGADQHILVNLSGRGDKDADYVAKILNL</sequence>
<dbReference type="HAMAP" id="MF_00133">
    <property type="entry name" value="Trp_synth_beta"/>
    <property type="match status" value="1"/>
</dbReference>
<dbReference type="FunFam" id="3.40.50.1100:FF:000004">
    <property type="entry name" value="Tryptophan synthase beta chain"/>
    <property type="match status" value="1"/>
</dbReference>
<comment type="pathway">
    <text evidence="2 11">Amino-acid biosynthesis; L-tryptophan biosynthesis; L-tryptophan from chorismate: step 5/5.</text>
</comment>
<dbReference type="PROSITE" id="PS00168">
    <property type="entry name" value="TRP_SYNTHASE_BETA"/>
    <property type="match status" value="1"/>
</dbReference>
<comment type="catalytic activity">
    <reaction evidence="10 11">
        <text>(1S,2R)-1-C-(indol-3-yl)glycerol 3-phosphate + L-serine = D-glyceraldehyde 3-phosphate + L-tryptophan + H2O</text>
        <dbReference type="Rhea" id="RHEA:10532"/>
        <dbReference type="ChEBI" id="CHEBI:15377"/>
        <dbReference type="ChEBI" id="CHEBI:33384"/>
        <dbReference type="ChEBI" id="CHEBI:57912"/>
        <dbReference type="ChEBI" id="CHEBI:58866"/>
        <dbReference type="ChEBI" id="CHEBI:59776"/>
        <dbReference type="EC" id="4.2.1.20"/>
    </reaction>
</comment>
<evidence type="ECO:0000256" key="8">
    <source>
        <dbReference type="ARBA" id="ARBA00023141"/>
    </source>
</evidence>
<name>A0A014NQS0_9BURK</name>
<dbReference type="InterPro" id="IPR006654">
    <property type="entry name" value="Trp_synth_beta"/>
</dbReference>
<dbReference type="RefSeq" id="WP_043377963.1">
    <property type="nucleotide sequence ID" value="NZ_JBOK01000001.1"/>
</dbReference>
<dbReference type="SUPFAM" id="SSF53686">
    <property type="entry name" value="Tryptophan synthase beta subunit-like PLP-dependent enzymes"/>
    <property type="match status" value="1"/>
</dbReference>
<dbReference type="Proteomes" id="UP000020766">
    <property type="component" value="Unassembled WGS sequence"/>
</dbReference>
<dbReference type="PANTHER" id="PTHR48077">
    <property type="entry name" value="TRYPTOPHAN SYNTHASE-RELATED"/>
    <property type="match status" value="1"/>
</dbReference>
<dbReference type="CDD" id="cd06446">
    <property type="entry name" value="Trp-synth_B"/>
    <property type="match status" value="1"/>
</dbReference>
<keyword evidence="14" id="KW-1185">Reference proteome</keyword>
<dbReference type="InterPro" id="IPR006653">
    <property type="entry name" value="Trp_synth_b_CS"/>
</dbReference>
<keyword evidence="7 11" id="KW-0663">Pyridoxal phosphate</keyword>
<keyword evidence="6 11" id="KW-0822">Tryptophan biosynthesis</keyword>
<dbReference type="PANTHER" id="PTHR48077:SF3">
    <property type="entry name" value="TRYPTOPHAN SYNTHASE"/>
    <property type="match status" value="1"/>
</dbReference>
<dbReference type="UniPathway" id="UPA00035">
    <property type="reaction ID" value="UER00044"/>
</dbReference>
<dbReference type="GO" id="GO:0005737">
    <property type="term" value="C:cytoplasm"/>
    <property type="evidence" value="ECO:0007669"/>
    <property type="project" value="TreeGrafter"/>
</dbReference>
<evidence type="ECO:0000256" key="11">
    <source>
        <dbReference type="HAMAP-Rule" id="MF_00133"/>
    </source>
</evidence>
<feature type="domain" description="Tryptophan synthase beta chain-like PALP" evidence="12">
    <location>
        <begin position="62"/>
        <end position="387"/>
    </location>
</feature>
<keyword evidence="5 11" id="KW-0028">Amino-acid biosynthesis</keyword>
<dbReference type="NCBIfam" id="TIGR00263">
    <property type="entry name" value="trpB"/>
    <property type="match status" value="1"/>
</dbReference>
<comment type="similarity">
    <text evidence="3 11">Belongs to the TrpB family.</text>
</comment>
<evidence type="ECO:0000256" key="6">
    <source>
        <dbReference type="ARBA" id="ARBA00022822"/>
    </source>
</evidence>
<keyword evidence="9 11" id="KW-0456">Lyase</keyword>
<evidence type="ECO:0000313" key="14">
    <source>
        <dbReference type="Proteomes" id="UP000020766"/>
    </source>
</evidence>
<evidence type="ECO:0000313" key="13">
    <source>
        <dbReference type="EMBL" id="EXU81848.1"/>
    </source>
</evidence>
<comment type="function">
    <text evidence="11">The beta subunit is responsible for the synthesis of L-tryptophan from indole and L-serine.</text>
</comment>
<dbReference type="PIRSF" id="PIRSF001413">
    <property type="entry name" value="Trp_syn_beta"/>
    <property type="match status" value="1"/>
</dbReference>
<accession>A0A014NQS0</accession>
<evidence type="ECO:0000256" key="2">
    <source>
        <dbReference type="ARBA" id="ARBA00004733"/>
    </source>
</evidence>
<dbReference type="Pfam" id="PF00291">
    <property type="entry name" value="PALP"/>
    <property type="match status" value="1"/>
</dbReference>
<comment type="caution">
    <text evidence="13">The sequence shown here is derived from an EMBL/GenBank/DDBJ whole genome shotgun (WGS) entry which is preliminary data.</text>
</comment>
<dbReference type="InterPro" id="IPR001926">
    <property type="entry name" value="TrpB-like_PALP"/>
</dbReference>
<dbReference type="Gene3D" id="3.40.50.1100">
    <property type="match status" value="2"/>
</dbReference>
<dbReference type="EC" id="4.2.1.20" evidence="11"/>
<dbReference type="PATRIC" id="fig|1457173.3.peg.186"/>
<keyword evidence="8 11" id="KW-0057">Aromatic amino acid biosynthesis</keyword>
<dbReference type="GO" id="GO:0004834">
    <property type="term" value="F:tryptophan synthase activity"/>
    <property type="evidence" value="ECO:0007669"/>
    <property type="project" value="UniProtKB-UniRule"/>
</dbReference>
<evidence type="ECO:0000256" key="9">
    <source>
        <dbReference type="ARBA" id="ARBA00023239"/>
    </source>
</evidence>
<evidence type="ECO:0000259" key="12">
    <source>
        <dbReference type="Pfam" id="PF00291"/>
    </source>
</evidence>
<feature type="modified residue" description="N6-(pyridoxal phosphate)lysine" evidence="11">
    <location>
        <position position="96"/>
    </location>
</feature>
<protein>
    <recommendedName>
        <fullName evidence="11">Tryptophan synthase beta chain</fullName>
        <ecNumber evidence="11">4.2.1.20</ecNumber>
    </recommendedName>
</protein>
<evidence type="ECO:0000256" key="10">
    <source>
        <dbReference type="ARBA" id="ARBA00049047"/>
    </source>
</evidence>
<proteinExistence type="inferred from homology"/>
<comment type="subunit">
    <text evidence="4 11">Tetramer of two alpha and two beta chains.</text>
</comment>
<dbReference type="AlphaFoldDB" id="A0A014NQS0"/>
<organism evidence="13 14">
    <name type="scientific">Comamonas aquatica DA1877</name>
    <dbReference type="NCBI Taxonomy" id="1457173"/>
    <lineage>
        <taxon>Bacteria</taxon>
        <taxon>Pseudomonadati</taxon>
        <taxon>Pseudomonadota</taxon>
        <taxon>Betaproteobacteria</taxon>
        <taxon>Burkholderiales</taxon>
        <taxon>Comamonadaceae</taxon>
        <taxon>Comamonas</taxon>
    </lineage>
</organism>
<dbReference type="EMBL" id="JBOK01000001">
    <property type="protein sequence ID" value="EXU81848.1"/>
    <property type="molecule type" value="Genomic_DNA"/>
</dbReference>
<dbReference type="InterPro" id="IPR023026">
    <property type="entry name" value="Trp_synth_beta/beta-like"/>
</dbReference>
<reference evidence="13 14" key="1">
    <citation type="submission" date="2014-01" db="EMBL/GenBank/DDBJ databases">
        <title>Interspecies Systems Biology Uncovers Metabolites Affecting C. elegans Gene Expression and Life History Traits.</title>
        <authorList>
            <person name="Watson E."/>
            <person name="Macneil L.T."/>
            <person name="Ritter A.D."/>
            <person name="Yilmaz L.S."/>
            <person name="Rosebrock A.P."/>
            <person name="Caudy A.A."/>
            <person name="Walhout A.J."/>
        </authorList>
    </citation>
    <scope>NUCLEOTIDE SEQUENCE [LARGE SCALE GENOMIC DNA]</scope>
    <source>
        <strain evidence="13 14">DA1877</strain>
    </source>
</reference>
<dbReference type="InterPro" id="IPR036052">
    <property type="entry name" value="TrpB-like_PALP_sf"/>
</dbReference>
<evidence type="ECO:0000256" key="4">
    <source>
        <dbReference type="ARBA" id="ARBA00011270"/>
    </source>
</evidence>
<evidence type="ECO:0000256" key="7">
    <source>
        <dbReference type="ARBA" id="ARBA00022898"/>
    </source>
</evidence>
<gene>
    <name evidence="11" type="primary">trpB</name>
    <name evidence="13" type="ORF">AX13_00930</name>
</gene>